<sequence>MAKISSVFRILVVLVTVKFSMCESNEPDIQATIQALFDKIKMMQVKVDQPISVPPIAWAKFRGVYESDVKFNFHGNPAMSALRYEFSVYDNNMFATAWVTSVLLEAYKYGKAPRPSEEQISTSVDVIATHNNKNLNYTNSIMAFWPQIYNEDVQYWQSTPLNLLTMFNETSFINWTIVYEKMDKLGLQDVVEIPPDFDDTSVNLGLGSLLRDHVNDFPESNARWQTHHRNLSSVFSALKYYAYRPTTNNSRIDTIDPRTYFYMRRFLEWAKSEGRDVSLTATWVQDLVDVRTEYYKGVDIPGNVNNVDITVSANVLYGITNAILSGLVTAETLEDKDIQQIYLNTSTMLAFQINTNFSSRPDLALTYYPSQFEFYWFVARTYAQLRRKEQTDGLPHVAMREVMNELGKTLKGNMTTAVLTTNPQQEGSSMTFYDDFLGDGDYTEDNKTKKFGEDRLFTTAMAVNALISTWTVFDEKSETLVWDKDTPSAVKDTVQRCVTWLNKYILTDTYKPWNAFFSGSVKGFGTYFGEYPSNRNEYLNGTKIPDGSHHWGPSIHGVQGIPSSDWYEQEVKKYHSPLDFHGFNSNSYFPFWCSESYTYVTVMLALSTYTNTAAPDGTLPFNQALIWFYVTIIIFQHCSCHVDVSDIKDTVVELFNKIKDLQVKVDSPESIPPIKWAKFKGVYESDVKFNFHGNPSMTALRYMFSVYDNNMFATTWVTSVLLEAYKYGKAPKPSDEQIEWSVDAISDHNNKNLNYTNSIMAFWPQLYNENVQYWQSTPINLLSMFNETSFINWTAIYPAMEKLGLGDVIPPDFDDTSVNLGMGSLIRDMALEFPQSNAKWQIKHSNLSSVFSALKYYAYKPMSNESRINTIDTRTYFYMRKFLEWAKSEGRDVALTATWVQDLIDIRTEYYKGVDIPGSMNNVDITVSANVLYGITNAILSGLVTAEVLEDKEIQQIYLNTSTMIAFQINTNFSSRPDLALTYYPSEFEFYWFVARTYSQLKRRERMEGLPHWAMRSVLEELKDVLKGNMTTRTLKKNPQSEGPDMIFYDDFLGDGDYSENGNPVAFGEDRLFTTAMAANALITTWSIYEDSVGALKWDPETPEAVKSTVTKLVTWLNKYILSGAYKPWNAFFSGSAKGTATSQSEYPENRYEYINGTKVPDGQHHHYAPSYRGMQGVVNETWYQQQIVAKKSPVDFHGFNNNDYFPFWCSESYTYAVTMLALSTFTNILN</sequence>
<evidence type="ECO:0000313" key="2">
    <source>
        <dbReference type="EMBL" id="KAJ8320629.1"/>
    </source>
</evidence>
<accession>A0ABQ9FTP4</accession>
<comment type="caution">
    <text evidence="2">The sequence shown here is derived from an EMBL/GenBank/DDBJ whole genome shotgun (WGS) entry which is preliminary data.</text>
</comment>
<dbReference type="EMBL" id="JARBDR010000141">
    <property type="protein sequence ID" value="KAJ8320629.1"/>
    <property type="molecule type" value="Genomic_DNA"/>
</dbReference>
<keyword evidence="3" id="KW-1185">Reference proteome</keyword>
<feature type="chain" id="PRO_5045201810" evidence="1">
    <location>
        <begin position="23"/>
        <end position="1231"/>
    </location>
</feature>
<proteinExistence type="predicted"/>
<name>A0ABQ9FTP4_TEGGR</name>
<keyword evidence="1" id="KW-0732">Signal</keyword>
<gene>
    <name evidence="2" type="ORF">KUTeg_002216</name>
</gene>
<reference evidence="2 3" key="1">
    <citation type="submission" date="2022-12" db="EMBL/GenBank/DDBJ databases">
        <title>Chromosome-level genome of Tegillarca granosa.</title>
        <authorList>
            <person name="Kim J."/>
        </authorList>
    </citation>
    <scope>NUCLEOTIDE SEQUENCE [LARGE SCALE GENOMIC DNA]</scope>
    <source>
        <strain evidence="2">Teg-2019</strain>
        <tissue evidence="2">Adductor muscle</tissue>
    </source>
</reference>
<protein>
    <submittedName>
        <fullName evidence="2">Uncharacterized protein</fullName>
    </submittedName>
</protein>
<evidence type="ECO:0000313" key="3">
    <source>
        <dbReference type="Proteomes" id="UP001217089"/>
    </source>
</evidence>
<evidence type="ECO:0000256" key="1">
    <source>
        <dbReference type="SAM" id="SignalP"/>
    </source>
</evidence>
<feature type="signal peptide" evidence="1">
    <location>
        <begin position="1"/>
        <end position="22"/>
    </location>
</feature>
<organism evidence="2 3">
    <name type="scientific">Tegillarca granosa</name>
    <name type="common">Malaysian cockle</name>
    <name type="synonym">Anadara granosa</name>
    <dbReference type="NCBI Taxonomy" id="220873"/>
    <lineage>
        <taxon>Eukaryota</taxon>
        <taxon>Metazoa</taxon>
        <taxon>Spiralia</taxon>
        <taxon>Lophotrochozoa</taxon>
        <taxon>Mollusca</taxon>
        <taxon>Bivalvia</taxon>
        <taxon>Autobranchia</taxon>
        <taxon>Pteriomorphia</taxon>
        <taxon>Arcoida</taxon>
        <taxon>Arcoidea</taxon>
        <taxon>Arcidae</taxon>
        <taxon>Tegillarca</taxon>
    </lineage>
</organism>
<dbReference type="Proteomes" id="UP001217089">
    <property type="component" value="Unassembled WGS sequence"/>
</dbReference>